<feature type="non-terminal residue" evidence="3">
    <location>
        <position position="1"/>
    </location>
</feature>
<accession>A0A851UYW5</accession>
<evidence type="ECO:0000256" key="2">
    <source>
        <dbReference type="ARBA" id="ARBA00022468"/>
    </source>
</evidence>
<evidence type="ECO:0000256" key="1">
    <source>
        <dbReference type="ARBA" id="ARBA00005593"/>
    </source>
</evidence>
<sequence>MDRNDYYGGDSASLNLTQLYQKFRQSEPPANLNLGRDRDYAVDLIPKFILSSGELTR</sequence>
<evidence type="ECO:0000313" key="3">
    <source>
        <dbReference type="EMBL" id="NXD32453.1"/>
    </source>
</evidence>
<dbReference type="GO" id="GO:0016192">
    <property type="term" value="P:vesicle-mediated transport"/>
    <property type="evidence" value="ECO:0007669"/>
    <property type="project" value="TreeGrafter"/>
</dbReference>
<protein>
    <submittedName>
        <fullName evidence="3">GDI inhibitor</fullName>
    </submittedName>
</protein>
<dbReference type="GO" id="GO:0007264">
    <property type="term" value="P:small GTPase-mediated signal transduction"/>
    <property type="evidence" value="ECO:0007669"/>
    <property type="project" value="InterPro"/>
</dbReference>
<dbReference type="EMBL" id="WBNG01005562">
    <property type="protein sequence ID" value="NXD32453.1"/>
    <property type="molecule type" value="Genomic_DNA"/>
</dbReference>
<dbReference type="OrthoDB" id="9446342at2759"/>
<dbReference type="Pfam" id="PF00996">
    <property type="entry name" value="GDI"/>
    <property type="match status" value="1"/>
</dbReference>
<dbReference type="Gene3D" id="3.50.50.60">
    <property type="entry name" value="FAD/NAD(P)-binding domain"/>
    <property type="match status" value="1"/>
</dbReference>
<gene>
    <name evidence="3" type="ORF">ELAFOR_R14924</name>
</gene>
<dbReference type="GO" id="GO:0005096">
    <property type="term" value="F:GTPase activator activity"/>
    <property type="evidence" value="ECO:0007669"/>
    <property type="project" value="UniProtKB-KW"/>
</dbReference>
<dbReference type="Proteomes" id="UP000623542">
    <property type="component" value="Unassembled WGS sequence"/>
</dbReference>
<name>A0A851UYW5_9PASS</name>
<dbReference type="GO" id="GO:0005737">
    <property type="term" value="C:cytoplasm"/>
    <property type="evidence" value="ECO:0007669"/>
    <property type="project" value="TreeGrafter"/>
</dbReference>
<dbReference type="InterPro" id="IPR036188">
    <property type="entry name" value="FAD/NAD-bd_sf"/>
</dbReference>
<dbReference type="PANTHER" id="PTHR11787">
    <property type="entry name" value="RAB GDP-DISSOCIATION INHIBITOR"/>
    <property type="match status" value="1"/>
</dbReference>
<organism evidence="3 4">
    <name type="scientific">Elachura formosa</name>
    <name type="common">spotted wren-babbler</name>
    <dbReference type="NCBI Taxonomy" id="1463973"/>
    <lineage>
        <taxon>Eukaryota</taxon>
        <taxon>Metazoa</taxon>
        <taxon>Chordata</taxon>
        <taxon>Craniata</taxon>
        <taxon>Vertebrata</taxon>
        <taxon>Euteleostomi</taxon>
        <taxon>Archelosauria</taxon>
        <taxon>Archosauria</taxon>
        <taxon>Dinosauria</taxon>
        <taxon>Saurischia</taxon>
        <taxon>Theropoda</taxon>
        <taxon>Coelurosauria</taxon>
        <taxon>Aves</taxon>
        <taxon>Neognathae</taxon>
        <taxon>Neoaves</taxon>
        <taxon>Telluraves</taxon>
        <taxon>Australaves</taxon>
        <taxon>Passeriformes</taxon>
        <taxon>Elachuridae</taxon>
        <taxon>Elachura</taxon>
    </lineage>
</organism>
<dbReference type="AlphaFoldDB" id="A0A851UYW5"/>
<dbReference type="Gene3D" id="3.30.519.10">
    <property type="entry name" value="Guanine Nucleotide Dissociation Inhibitor, domain 2"/>
    <property type="match status" value="1"/>
</dbReference>
<dbReference type="InterPro" id="IPR018203">
    <property type="entry name" value="GDP_dissociation_inhibitor"/>
</dbReference>
<reference evidence="3" key="1">
    <citation type="submission" date="2019-09" db="EMBL/GenBank/DDBJ databases">
        <title>Bird 10,000 Genomes (B10K) Project - Family phase.</title>
        <authorList>
            <person name="Zhang G."/>
        </authorList>
    </citation>
    <scope>NUCLEOTIDE SEQUENCE</scope>
    <source>
        <strain evidence="3">B10K-IZCAS-20218</strain>
        <tissue evidence="3">Blood</tissue>
    </source>
</reference>
<comment type="similarity">
    <text evidence="1">Belongs to the Rab GDI family.</text>
</comment>
<comment type="caution">
    <text evidence="3">The sequence shown here is derived from an EMBL/GenBank/DDBJ whole genome shotgun (WGS) entry which is preliminary data.</text>
</comment>
<feature type="non-terminal residue" evidence="3">
    <location>
        <position position="57"/>
    </location>
</feature>
<dbReference type="GO" id="GO:0005093">
    <property type="term" value="F:Rab GDP-dissociation inhibitor activity"/>
    <property type="evidence" value="ECO:0007669"/>
    <property type="project" value="TreeGrafter"/>
</dbReference>
<evidence type="ECO:0000313" key="4">
    <source>
        <dbReference type="Proteomes" id="UP000623542"/>
    </source>
</evidence>
<dbReference type="PANTHER" id="PTHR11787:SF8">
    <property type="entry name" value="RAB GDP DISSOCIATION INHIBITOR"/>
    <property type="match status" value="1"/>
</dbReference>
<keyword evidence="2" id="KW-0343">GTPase activation</keyword>
<keyword evidence="4" id="KW-1185">Reference proteome</keyword>
<proteinExistence type="inferred from homology"/>